<dbReference type="Pfam" id="PF00109">
    <property type="entry name" value="ketoacyl-synt"/>
    <property type="match status" value="2"/>
</dbReference>
<dbReference type="InterPro" id="IPR020806">
    <property type="entry name" value="PKS_PP-bd"/>
</dbReference>
<gene>
    <name evidence="13" type="ORF">J2853_000939</name>
</gene>
<dbReference type="InterPro" id="IPR036291">
    <property type="entry name" value="NAD(P)-bd_dom_sf"/>
</dbReference>
<dbReference type="SUPFAM" id="SSF50129">
    <property type="entry name" value="GroES-like"/>
    <property type="match status" value="1"/>
</dbReference>
<sequence length="3650" mass="379212">MSNEQVLRDYLKRATADLRQTRRLLREAEEAAHEPIAIVGMSCRFPGGADTPEDLWRLLAAGGDALTDFPDDRGWNVEDIYHPEPGQAGKTCTRRGGFLHDAGDFDAGFFGVSPREALAMDPQQRLLLESSWEVFERAGIDPATVRGSQTGVFLGVIFQGYGPRPSDPGEDLEGYLLTGGTTSVASGRVAYTFGLEGPALTIDTACSSSLVALHLAVQALRKGECSMALVGGVTVMATPGIFLEMSRQRGIAQDGHCKAFAAAADGTGFSDGLGLILVERLSDARRLGHNVLAVVRGSAVNQDGASNGLTAPSGPAQERAIEQALADACLTTADVDAVEAHGTGTTLGDPIEAQALLATYGQNRQQPLLLGSVKSNIGHTQAAAGVAGIIKMVMAMRHGVLPRTLHVDEPSPHVDWTAGSVELLTANVPWPETGQPRRAAVSAFGISGTNAHVVLEEAPPADEPEAEDGTEPAAPELTALRPWTLSARSERALRDQAVRLLETVRADPALDPADVGAALVATRAAFDRRAVILAAGRDGFLAGLQAVADGDGTADGATLVHGTAGDPGQVAFVFPGQGSQWAGMAVDLLDSSETFAASIQASEEALRPHVDWSLTGVLRGAPGAPSLERVDVVQPALFAVMVALAALWQAHGVTPAAVVGHSQGEIAAAHVAGALTLADAAKIVALRSKALVALAGTGGMVSLALPADDARALVERWDGRVEIAAVNGPRATVVAGDAQALTELLAHCETGNVRARRIPVDYASHSAHVEAIREDLLRTLAGVTPVASAVAFYSTVTGERLDTTGLDAGYWYRNLRHTVDLDGAVRALRRDGYGTFVESSPHPVLTVGLQEILDDAGVVVGSLRRDQPGPARFLTSMAELHARGGQVDWRQAAGGTRLELPTYPFERTRYWLDAQAAPGHPDDALFWDAVEREDIQTLAGTLDVDGPSLDAVVPALSSWRRRRHGKATVDGRRYRVSWKQIPDAGTATLTGTWLVITPGGGADGGTAVADALARHGAAVLTAELADPSAESVRELVAAHEPSGIVSLLPTDERPDAAHPAVTAGLAGTLALIHGSVAAGRDVPIWSLTRGAVRIGAEDSGGNAAQAPVWGLARVAGIEHPGIWGGLADLPADLDDAALNRLCAAIARTGGEDQIAVRPAGTFARRLVRATPGRTAEPWRPEGTVLVTGGTGGLGGHVARWLADRGAGHIVLAGRRGPAAPGAAELEAELRERGAQVTVAACDAADRAALAALLDGLAAGGTPVRAVFHAANVLEDGPVAALDPARIDAAAQAKITAATNLDELTRDLDLSAFVLFSSLSGVLGLPGQGGQAPGNAFLDALAEKRRANGLTATSIAWGPWTGAGRDADEAVAELRHRHGVPPIPPGLAIEALQQALDRDETTLVVADIDWERFFLAFTAARRRPLIEDVTDVRALLAAGAGAGTAPVSALAGRLLGLGEDDQDEIVLDAVRDQVAAVLRHPTTDAVRPDTAFKEAGFDSITGVELRNRLSNLTGLSLPATLVFDYPNPAALARFLRAELAGSQAAAVVETSRAADDEPIAIVGMSCRFPGGVNSPEDLWRLVADGVDAVSPFPTDRGWDLDGLYDPDPDRTGTSYTRAGGFLERPAHFDAGFFGISPKEALATDPQQRLLLESAWETFERAGIDPGSLRGSRTGVFVGMTYQDYSARLHQAPEGFEGHLMIGNTPSVASGRLSYVYGLEGPAVTVDTACSSSLVALHLAVQALRSGECSLALAGAVVVMATPAMFVEFSRQRGLAPDGRCKAFGAGADGFGASEGVGLLLVERLSDAVANGHQVLAVVRGSAVNQDGASNGLSAPNGPSQQRVIRQALAAAGLSARDVDAVEGHGTGTPLGDPIEAQALLSTYGQDREEPLWLGSLKSNIGHAQAAAGVGGIIKMVMAMRHGVLPKTLHADEPSPHVDWSAGAVELLTETRDWPETGRPRRSAVSSFGISGTNAHVILEQGPAPEEVPAGSGGVVPWVISAKSEAGVHAQAGRLAEALAGRELDPAGVALSLAVERARFDHRAVVVGSQPEELLAGLRALAAGELSPSVVQGVAAGAGTKRVFVFPGQGSQWVGMAGELWESCAVFGEQMEACEVALAPFTGWSLREVVGDREALERVEVVQPVLFAVMVSLARVWQWLGVEPDAVVGHSQGEIAAAYVAGALSLEDAARVVAVRSRVLRAVAGRGAMASVSLPADQVRARWGGRVSVAVVNGPVATVVAGEVGAVEGVVSECEVLGVRARRIEVDYASHSVHVEAVEEELGALLGEVVAVSGRVPFYSTVTGSVLDTAGLDGGYWYRNLRRPVEFERAVGALVADGHRVFVEVSPHPVLTVGVQQILEAVEVEGVVSGTLRRGEGGLRRVVGSVAGVYSQGVGVDWGPLVGGAGRVDLPTYAFQRERYWLEPAAGGGDAAGLGLQVAEHPLLGAAVSLAGSETLLFTGRLSLRTHPWLAGHAVAGTVLLPGTAFVDLAIHAGDHVGCGRIEELTLQAPLVLPDDAAVQLQVTVGVPDAAGRCSIGVHSRLSNAADHDWTCNATGVLAPADRTEPAPLAAWPPPGAVRVPVEEFYRRLRESGLDYGPAFQGLRAAWRSGDDVYTEVTLPEGDVDGFGIHPALLDAALHGIGLGALDEADPGAGLMLPFSWSDVTLHAGGATGLRVRLSPAGTDAVSLELADHAGLPVASVGTLAMRPVAKGRLGSHHDALFTVDWTPVPPVADAVPGDWAVLGADPFGIGAAAHGTLGDIAETAPDTVFVCCDTPAGEVAEVTRESVERLLGTLRDWLAEPGLAAARLVVVTRGAVATAAAEPVSDLAASAVWGLLRSAQSEHPGRFVLLDLDGHHESVLAVPAALASGEAQLAVRAGWLYTPRIARTTARPALTPPDGVPEWRLEVREKGGFDAMELAAAPAEPLAPGQVRLAVRAAGLNFRDVVMALGMVPDDGRPAATEGAGVVLEVGDGVTGFAPGDRVMGLISGGVGPVSFADHRLLTRVPTGWSFAEAATAPAAFLTAYYSLRDLAGIRPGESLLLHAAAGGVGTAALQLARHWGVEVYGTASAGKWDVLRAQGLDDRHIASSRTLDFEPRFLEATGGRGVDVVLNSLAGEFVDASLRLLTAGGRFIEMGKTDIRDAADLPDVSYRAFDVMDPGPEHVQRMLAELGELFEAGVLKPLPVTAWDIRRAPEAFRFLSQARNVGKVVLTVPAALDPEGTVLITGGTGVLGAVVARHLVTEHGARHLVLTSRTGGAAELAAELTGLGARVRVVACDAADREAMTGLLDGIRAERPLTGVVHAAGLLDDATIENLTPEQVERVLRPKVDAAWNLHELTRGDDLAVFALFSSGAGILGNAGQGNYAAANAFLDALAAHRNAAGLPGTSLAWGLWAQAGGMTGHLDTADRARMARSGILPFTVEEGLALFDAACAGEAGVAVLSRFDLAGLRRSAAAGNLAPVLRALAGGPARRTASGAVDLDTLAERLSGLDPDERRAYVLDLVRGHVAVILGHAGPETIEPGRVFKELGFDSLSAVEFRNRLNAATGLRLPSTLVFDHPTVAALADHLLIEIAPDAPGTPVLAEIARLEAGWALAPFDDDTRATVVARLHELIAQVGTNGDVNGDAAADRISSATDDEIFDFIDRELGIA</sequence>
<dbReference type="InterPro" id="IPR057326">
    <property type="entry name" value="KR_dom"/>
</dbReference>
<feature type="domain" description="Carrier" evidence="10">
    <location>
        <begin position="1463"/>
        <end position="1538"/>
    </location>
</feature>
<dbReference type="SMART" id="SM00825">
    <property type="entry name" value="PKS_KS"/>
    <property type="match status" value="2"/>
</dbReference>
<dbReference type="InterPro" id="IPR014030">
    <property type="entry name" value="Ketoacyl_synth_N"/>
</dbReference>
<dbReference type="InterPro" id="IPR016036">
    <property type="entry name" value="Malonyl_transacylase_ACP-bd"/>
</dbReference>
<name>A0ABT9Q5T7_9ACTN</name>
<dbReference type="PROSITE" id="PS01162">
    <property type="entry name" value="QOR_ZETA_CRYSTAL"/>
    <property type="match status" value="1"/>
</dbReference>
<feature type="active site" description="Proton acceptor; for dehydratase activity" evidence="9">
    <location>
        <position position="2471"/>
    </location>
</feature>
<feature type="domain" description="Carrier" evidence="10">
    <location>
        <begin position="3497"/>
        <end position="3572"/>
    </location>
</feature>
<dbReference type="PANTHER" id="PTHR43775">
    <property type="entry name" value="FATTY ACID SYNTHASE"/>
    <property type="match status" value="1"/>
</dbReference>
<accession>A0ABT9Q5T7</accession>
<dbReference type="Pfam" id="PF21089">
    <property type="entry name" value="PKS_DH_N"/>
    <property type="match status" value="1"/>
</dbReference>
<evidence type="ECO:0000313" key="13">
    <source>
        <dbReference type="EMBL" id="MDP9841728.1"/>
    </source>
</evidence>
<dbReference type="InterPro" id="IPR014043">
    <property type="entry name" value="Acyl_transferase_dom"/>
</dbReference>
<dbReference type="Gene3D" id="3.40.50.720">
    <property type="entry name" value="NAD(P)-binding Rossmann-like Domain"/>
    <property type="match status" value="2"/>
</dbReference>
<keyword evidence="14" id="KW-1185">Reference proteome</keyword>
<dbReference type="InterPro" id="IPR016039">
    <property type="entry name" value="Thiolase-like"/>
</dbReference>
<dbReference type="SMART" id="SM00823">
    <property type="entry name" value="PKS_PP"/>
    <property type="match status" value="2"/>
</dbReference>
<dbReference type="InterPro" id="IPR006162">
    <property type="entry name" value="Ppantetheine_attach_site"/>
</dbReference>
<feature type="domain" description="Ketosynthase family 3 (KS3)" evidence="11">
    <location>
        <begin position="1555"/>
        <end position="1979"/>
    </location>
</feature>
<dbReference type="Pfam" id="PF16197">
    <property type="entry name" value="KAsynt_C_assoc"/>
    <property type="match status" value="2"/>
</dbReference>
<dbReference type="PROSITE" id="PS00012">
    <property type="entry name" value="PHOSPHOPANTETHEINE"/>
    <property type="match status" value="1"/>
</dbReference>
<dbReference type="PROSITE" id="PS52019">
    <property type="entry name" value="PKS_MFAS_DH"/>
    <property type="match status" value="1"/>
</dbReference>
<keyword evidence="8" id="KW-0012">Acyltransferase</keyword>
<dbReference type="Pfam" id="PF08659">
    <property type="entry name" value="KR"/>
    <property type="match status" value="2"/>
</dbReference>
<keyword evidence="4" id="KW-0597">Phosphoprotein</keyword>
<dbReference type="PROSITE" id="PS50075">
    <property type="entry name" value="CARRIER"/>
    <property type="match status" value="2"/>
</dbReference>
<feature type="active site" description="Proton donor; for dehydratase activity" evidence="9">
    <location>
        <position position="2633"/>
    </location>
</feature>
<dbReference type="InterPro" id="IPR020843">
    <property type="entry name" value="ER"/>
</dbReference>
<dbReference type="Pfam" id="PF02801">
    <property type="entry name" value="Ketoacyl-synt_C"/>
    <property type="match status" value="2"/>
</dbReference>
<feature type="domain" description="Ketosynthase family 3 (KS3)" evidence="11">
    <location>
        <begin position="33"/>
        <end position="457"/>
    </location>
</feature>
<proteinExistence type="predicted"/>
<dbReference type="Pfam" id="PF00698">
    <property type="entry name" value="Acyl_transf_1"/>
    <property type="match status" value="2"/>
</dbReference>
<dbReference type="GO" id="GO:0016740">
    <property type="term" value="F:transferase activity"/>
    <property type="evidence" value="ECO:0007669"/>
    <property type="project" value="UniProtKB-KW"/>
</dbReference>
<dbReference type="Proteomes" id="UP001225356">
    <property type="component" value="Unassembled WGS sequence"/>
</dbReference>
<dbReference type="Gene3D" id="3.90.180.10">
    <property type="entry name" value="Medium-chain alcohol dehydrogenases, catalytic domain"/>
    <property type="match status" value="1"/>
</dbReference>
<dbReference type="SMART" id="SM00822">
    <property type="entry name" value="PKS_KR"/>
    <property type="match status" value="2"/>
</dbReference>
<evidence type="ECO:0000256" key="7">
    <source>
        <dbReference type="ARBA" id="ARBA00023268"/>
    </source>
</evidence>
<dbReference type="CDD" id="cd08956">
    <property type="entry name" value="KR_3_FAS_SDR_x"/>
    <property type="match status" value="1"/>
</dbReference>
<dbReference type="InterPro" id="IPR049900">
    <property type="entry name" value="PKS_mFAS_DH"/>
</dbReference>
<dbReference type="SMART" id="SM00829">
    <property type="entry name" value="PKS_ER"/>
    <property type="match status" value="1"/>
</dbReference>
<dbReference type="SUPFAM" id="SSF51735">
    <property type="entry name" value="NAD(P)-binding Rossmann-fold domains"/>
    <property type="match status" value="5"/>
</dbReference>
<evidence type="ECO:0000256" key="2">
    <source>
        <dbReference type="ARBA" id="ARBA00004792"/>
    </source>
</evidence>
<dbReference type="SUPFAM" id="SSF47336">
    <property type="entry name" value="ACP-like"/>
    <property type="match status" value="2"/>
</dbReference>
<dbReference type="InterPro" id="IPR013968">
    <property type="entry name" value="PKS_KR"/>
</dbReference>
<dbReference type="SUPFAM" id="SSF52151">
    <property type="entry name" value="FabD/lysophospholipase-like"/>
    <property type="match status" value="2"/>
</dbReference>
<feature type="region of interest" description="N-terminal hotdog fold" evidence="9">
    <location>
        <begin position="2439"/>
        <end position="2563"/>
    </location>
</feature>
<dbReference type="RefSeq" id="WP_307555300.1">
    <property type="nucleotide sequence ID" value="NZ_JAUSQU010000001.1"/>
</dbReference>
<dbReference type="SMART" id="SM01294">
    <property type="entry name" value="PKS_PP_betabranch"/>
    <property type="match status" value="2"/>
</dbReference>
<evidence type="ECO:0000259" key="12">
    <source>
        <dbReference type="PROSITE" id="PS52019"/>
    </source>
</evidence>
<evidence type="ECO:0000256" key="9">
    <source>
        <dbReference type="PROSITE-ProRule" id="PRU01363"/>
    </source>
</evidence>
<dbReference type="InterPro" id="IPR015083">
    <property type="entry name" value="NorB/c/GfsB-D-like_docking"/>
</dbReference>
<dbReference type="PROSITE" id="PS00606">
    <property type="entry name" value="KS3_1"/>
    <property type="match status" value="2"/>
</dbReference>
<evidence type="ECO:0000259" key="10">
    <source>
        <dbReference type="PROSITE" id="PS50075"/>
    </source>
</evidence>
<dbReference type="InterPro" id="IPR002364">
    <property type="entry name" value="Quin_OxRdtase/zeta-crystal_CS"/>
</dbReference>
<dbReference type="Pfam" id="PF13602">
    <property type="entry name" value="ADH_zinc_N_2"/>
    <property type="match status" value="1"/>
</dbReference>
<dbReference type="InterPro" id="IPR036736">
    <property type="entry name" value="ACP-like_sf"/>
</dbReference>
<dbReference type="CDD" id="cd05195">
    <property type="entry name" value="enoyl_red"/>
    <property type="match status" value="1"/>
</dbReference>
<dbReference type="Gene3D" id="3.30.70.3290">
    <property type="match status" value="2"/>
</dbReference>
<dbReference type="SMART" id="SM00827">
    <property type="entry name" value="PKS_AT"/>
    <property type="match status" value="2"/>
</dbReference>
<dbReference type="InterPro" id="IPR020807">
    <property type="entry name" value="PKS_DH"/>
</dbReference>
<dbReference type="InterPro" id="IPR016035">
    <property type="entry name" value="Acyl_Trfase/lysoPLipase"/>
</dbReference>
<comment type="pathway">
    <text evidence="2">Antibiotic biosynthesis.</text>
</comment>
<dbReference type="Gene3D" id="3.40.47.10">
    <property type="match status" value="2"/>
</dbReference>
<dbReference type="InterPro" id="IPR011032">
    <property type="entry name" value="GroES-like_sf"/>
</dbReference>
<dbReference type="InterPro" id="IPR018201">
    <property type="entry name" value="Ketoacyl_synth_AS"/>
</dbReference>
<dbReference type="InterPro" id="IPR049552">
    <property type="entry name" value="PKS_DH_N"/>
</dbReference>
<dbReference type="InterPro" id="IPR013154">
    <property type="entry name" value="ADH-like_N"/>
</dbReference>
<evidence type="ECO:0000256" key="6">
    <source>
        <dbReference type="ARBA" id="ARBA00023194"/>
    </source>
</evidence>
<dbReference type="InterPro" id="IPR050091">
    <property type="entry name" value="PKS_NRPS_Biosynth_Enz"/>
</dbReference>
<dbReference type="Pfam" id="PF18369">
    <property type="entry name" value="PKS_DE"/>
    <property type="match status" value="1"/>
</dbReference>
<evidence type="ECO:0000256" key="3">
    <source>
        <dbReference type="ARBA" id="ARBA00022450"/>
    </source>
</evidence>
<keyword evidence="5 13" id="KW-0808">Transferase</keyword>
<reference evidence="13 14" key="1">
    <citation type="submission" date="2023-07" db="EMBL/GenBank/DDBJ databases">
        <title>Sequencing the genomes of 1000 actinobacteria strains.</title>
        <authorList>
            <person name="Klenk H.-P."/>
        </authorList>
    </citation>
    <scope>NUCLEOTIDE SEQUENCE [LARGE SCALE GENOMIC DNA]</scope>
    <source>
        <strain evidence="13 14">DSM 46740</strain>
    </source>
</reference>
<evidence type="ECO:0000313" key="14">
    <source>
        <dbReference type="Proteomes" id="UP001225356"/>
    </source>
</evidence>
<dbReference type="InterPro" id="IPR055123">
    <property type="entry name" value="SpnB-like_Rossmann"/>
</dbReference>
<protein>
    <submittedName>
        <fullName evidence="13">Acyl transferase domain-containing protein/NADPH-dependent curcumin reductase CurA/acyl carrier protein</fullName>
    </submittedName>
</protein>
<dbReference type="SUPFAM" id="SSF53901">
    <property type="entry name" value="Thiolase-like"/>
    <property type="match status" value="2"/>
</dbReference>
<dbReference type="InterPro" id="IPR032821">
    <property type="entry name" value="PKS_assoc"/>
</dbReference>
<dbReference type="InterPro" id="IPR042104">
    <property type="entry name" value="PKS_dehydratase_sf"/>
</dbReference>
<dbReference type="Gene3D" id="3.10.129.110">
    <property type="entry name" value="Polyketide synthase dehydratase"/>
    <property type="match status" value="1"/>
</dbReference>
<dbReference type="EMBL" id="JAUSQU010000001">
    <property type="protein sequence ID" value="MDP9841728.1"/>
    <property type="molecule type" value="Genomic_DNA"/>
</dbReference>
<dbReference type="InterPro" id="IPR001227">
    <property type="entry name" value="Ac_transferase_dom_sf"/>
</dbReference>
<dbReference type="Gene3D" id="1.10.1200.10">
    <property type="entry name" value="ACP-like"/>
    <property type="match status" value="2"/>
</dbReference>
<evidence type="ECO:0000259" key="11">
    <source>
        <dbReference type="PROSITE" id="PS52004"/>
    </source>
</evidence>
<comment type="caution">
    <text evidence="13">The sequence shown here is derived from an EMBL/GenBank/DDBJ whole genome shotgun (WGS) entry which is preliminary data.</text>
</comment>
<dbReference type="Pfam" id="PF22953">
    <property type="entry name" value="SpnB_Rossmann"/>
    <property type="match status" value="1"/>
</dbReference>
<dbReference type="InterPro" id="IPR041618">
    <property type="entry name" value="PKS_DE"/>
</dbReference>
<dbReference type="InterPro" id="IPR049551">
    <property type="entry name" value="PKS_DH_C"/>
</dbReference>
<keyword evidence="3" id="KW-0596">Phosphopantetheine</keyword>
<feature type="domain" description="PKS/mFAS DH" evidence="12">
    <location>
        <begin position="2439"/>
        <end position="2713"/>
    </location>
</feature>
<evidence type="ECO:0000256" key="1">
    <source>
        <dbReference type="ARBA" id="ARBA00001957"/>
    </source>
</evidence>
<evidence type="ECO:0000256" key="5">
    <source>
        <dbReference type="ARBA" id="ARBA00022679"/>
    </source>
</evidence>
<dbReference type="PROSITE" id="PS52004">
    <property type="entry name" value="KS3_2"/>
    <property type="match status" value="2"/>
</dbReference>
<dbReference type="InterPro" id="IPR009081">
    <property type="entry name" value="PP-bd_ACP"/>
</dbReference>
<dbReference type="InterPro" id="IPR014031">
    <property type="entry name" value="Ketoacyl_synth_C"/>
</dbReference>
<dbReference type="Gene3D" id="6.10.140.1830">
    <property type="match status" value="1"/>
</dbReference>
<comment type="cofactor">
    <cofactor evidence="1">
        <name>pantetheine 4'-phosphate</name>
        <dbReference type="ChEBI" id="CHEBI:47942"/>
    </cofactor>
</comment>
<keyword evidence="7" id="KW-0511">Multifunctional enzyme</keyword>
<dbReference type="SMART" id="SM00826">
    <property type="entry name" value="PKS_DH"/>
    <property type="match status" value="1"/>
</dbReference>
<feature type="region of interest" description="C-terminal hotdog fold" evidence="9">
    <location>
        <begin position="2575"/>
        <end position="2713"/>
    </location>
</feature>
<dbReference type="Gene3D" id="3.40.50.11460">
    <property type="match status" value="1"/>
</dbReference>
<evidence type="ECO:0000256" key="4">
    <source>
        <dbReference type="ARBA" id="ARBA00022553"/>
    </source>
</evidence>
<dbReference type="Pfam" id="PF14765">
    <property type="entry name" value="PS-DH"/>
    <property type="match status" value="1"/>
</dbReference>
<dbReference type="InterPro" id="IPR020841">
    <property type="entry name" value="PKS_Beta-ketoAc_synthase_dom"/>
</dbReference>
<dbReference type="Pfam" id="PF00550">
    <property type="entry name" value="PP-binding"/>
    <property type="match status" value="2"/>
</dbReference>
<evidence type="ECO:0000256" key="8">
    <source>
        <dbReference type="ARBA" id="ARBA00023315"/>
    </source>
</evidence>
<dbReference type="Gene3D" id="3.40.366.10">
    <property type="entry name" value="Malonyl-Coenzyme A Acyl Carrier Protein, domain 2"/>
    <property type="match status" value="2"/>
</dbReference>
<dbReference type="Pfam" id="PF08990">
    <property type="entry name" value="Docking"/>
    <property type="match status" value="1"/>
</dbReference>
<dbReference type="NCBIfam" id="NF045894">
    <property type="entry name" value="PKS_plus_SDR"/>
    <property type="match status" value="1"/>
</dbReference>
<keyword evidence="6" id="KW-0045">Antibiotic biosynthesis</keyword>
<dbReference type="PANTHER" id="PTHR43775:SF51">
    <property type="entry name" value="INACTIVE PHENOLPHTHIOCEROL SYNTHESIS POLYKETIDE SYNTHASE TYPE I PKS1-RELATED"/>
    <property type="match status" value="1"/>
</dbReference>
<dbReference type="Pfam" id="PF08240">
    <property type="entry name" value="ADH_N"/>
    <property type="match status" value="1"/>
</dbReference>
<organism evidence="13 14">
    <name type="scientific">Streptosporangium lutulentum</name>
    <dbReference type="NCBI Taxonomy" id="1461250"/>
    <lineage>
        <taxon>Bacteria</taxon>
        <taxon>Bacillati</taxon>
        <taxon>Actinomycetota</taxon>
        <taxon>Actinomycetes</taxon>
        <taxon>Streptosporangiales</taxon>
        <taxon>Streptosporangiaceae</taxon>
        <taxon>Streptosporangium</taxon>
    </lineage>
</organism>
<dbReference type="CDD" id="cd00833">
    <property type="entry name" value="PKS"/>
    <property type="match status" value="2"/>
</dbReference>
<dbReference type="SUPFAM" id="SSF55048">
    <property type="entry name" value="Probable ACP-binding domain of malonyl-CoA ACP transacylase"/>
    <property type="match status" value="2"/>
</dbReference>
<dbReference type="CDD" id="cd08952">
    <property type="entry name" value="KR_1_SDR_x"/>
    <property type="match status" value="1"/>
</dbReference>